<feature type="domain" description="Disease resistance N-terminal" evidence="8">
    <location>
        <begin position="1"/>
        <end position="46"/>
    </location>
</feature>
<dbReference type="SUPFAM" id="SSF52540">
    <property type="entry name" value="P-loop containing nucleoside triphosphate hydrolases"/>
    <property type="match status" value="2"/>
</dbReference>
<evidence type="ECO:0000256" key="4">
    <source>
        <dbReference type="ARBA" id="ARBA00022741"/>
    </source>
</evidence>
<evidence type="ECO:0000256" key="5">
    <source>
        <dbReference type="ARBA" id="ARBA00022821"/>
    </source>
</evidence>
<dbReference type="SUPFAM" id="SSF52047">
    <property type="entry name" value="RNI-like"/>
    <property type="match status" value="1"/>
</dbReference>
<evidence type="ECO:0000256" key="1">
    <source>
        <dbReference type="ARBA" id="ARBA00008894"/>
    </source>
</evidence>
<dbReference type="Gene3D" id="1.20.5.4130">
    <property type="match status" value="1"/>
</dbReference>
<proteinExistence type="inferred from homology"/>
<sequence length="1695" mass="192555">MQSFLKASNAGRRASQDEVVRAWVRQLRELAFDVEDCVEFVIQLDKASPCDWVWRLASTIPFVAGRPLPLDVAVADIKRLKVRVEDLSQRNTRYNLFSSSGGDGGGNDSSDQQQLLHVAGRATSSTPATMEVFHFLREAWESMGKLIHTNGELKRLIDCEDSELKVISLWRSQQADVVGELGWVSIAKKAYDDPEICQEFKNRAWLKLSTRHPFNPIEFLNKLLSQFTKSHPDHQHHGNISELMVLVSKHRYLVVLETELSSVADWDAIRMCLLDGKNGSRIIISTKHLGIALVCTGDPYQVSELKRFSHDRSLCAIIPKGCRHRIGMGELFWQLRRPHGVISLFWRTIEEYDQFMIRQLSYVIRRNRIFDGVKFDFILHPGDIEEAGLFKLVDFALVILLQSYPEDEREEERKKLMEMNNDLHIYEVCRKFLTEHDCLIFITNLESTTDWNLIKQHLLCEYTRGYIIVITSKQSVATHCVDHKQHRVLNMEELTKGCEHLIGMSELFWQFKQHDGVVSLFWRTDQERSHLMDKLYSCQYRVFDGVKYGLFKLVDLALFILAQSYPEDEQEKECKKLRGMNNDQDIIERGHKFLTEHKCLIFITNLESTTAWNLIKQDLLFESTRGYIVVITGDQSVATHCVDHKQDRVLDVEDLMKGCGHHIGMSALFWQLRGQHRVISLFWRTNEEILELLVRLNSYKARKYRVFDGVKFEYHCNFVGDGDGLFKLVDLALVILIQSYPANELEKKGEKLRMMNSDLEIIEMSRKFLTEHKCLIFITNLQSTTDWNLIKHHLVCESTRGCIVVITCDQSVATHCVDHERDRVLNMEDLMKSHSPEESGLADGEGDIKEEDKSEPYAIGGYEGGDAVFDELRAGKTLSVWGIAGLGKSFLVRHYYNRLISKQVYRMYGWVDVPHPFNLTDLCQRLLLDLLSDDGDAKEAVAIGMFGGQDPIQACMIVLLEYKCLLVFNGLRSTHDWDLINKTLLSRPISGTNIVITGEERIATHCSENYYIHNVKGLQPDAALDLFTKISLCGKLRSTEATENTKIILSKCGGLPEVIVAIGNQIRHLIVTRRTDSLLQILRHINVDFMGYLQLQLPSLKGLFCWMQSYFDACSDELKPCIFYMSVFPADEHIRWRRLLRRWIAEGYLPDGAGAEGENLVLELLKLSISYWGDGKETLKIKFKLNGFFREYIKSRPMEDNRVFELDGSCSPSPRLTGQHLTISSSWDRDKIVFESLDLSRLRSFTVFGDWRSFLICDKMKLLRVLDLEGTSTADSTSSVSNGDLELIAELLPRLKFMSLRGCMHITRLPDSLGDMKQLDTLDAKDTSIVELPPAIITKLHKLQYIRVGATGSRLLLVPAAPAGTLSPPTPPGDDGHDGTSPFLRAKAALSGVVQGASAGARKMAHDFEETCSRLWHLKNVRRRRRVAKNGGGVEVVTAAAKGIGKLTELHTLGVVNVAGGTGALLFLKELKKLTQLRKLGLSGITCENWKKLCCAISGHRHLKILALQLLLLEGGSYDFARFDDIFEPPKTLMRLKVLYTGNAVAGAAGCAWIRPTWIIQPRNLKRFDHALTISSQEDADLFAERFSAGENLLRIKPIEKYLNFARGLALDTLSIDCSSTSSTVTFEGLETFKVKELNIHCCSSCGLSCLRIFGLKCLQNLEQVLVSGPCSNTYEQDLRRELREHPDKPELKLL</sequence>
<evidence type="ECO:0008006" key="12">
    <source>
        <dbReference type="Google" id="ProtNLM"/>
    </source>
</evidence>
<dbReference type="InterPro" id="IPR044974">
    <property type="entry name" value="Disease_R_plants"/>
</dbReference>
<keyword evidence="6" id="KW-0175">Coiled coil</keyword>
<dbReference type="GO" id="GO:0006952">
    <property type="term" value="P:defense response"/>
    <property type="evidence" value="ECO:0007669"/>
    <property type="project" value="UniProtKB-KW"/>
</dbReference>
<dbReference type="InterPro" id="IPR055414">
    <property type="entry name" value="LRR_R13L4/SHOC2-like"/>
</dbReference>
<feature type="domain" description="NB-ARC" evidence="7">
    <location>
        <begin position="877"/>
        <end position="1031"/>
    </location>
</feature>
<dbReference type="InterPro" id="IPR038005">
    <property type="entry name" value="RX-like_CC"/>
</dbReference>
<evidence type="ECO:0000313" key="10">
    <source>
        <dbReference type="EnsemblPlants" id="TraesCS1B02G009400.1"/>
    </source>
</evidence>
<comment type="similarity">
    <text evidence="1">Belongs to the disease resistance NB-LRR family.</text>
</comment>
<keyword evidence="5" id="KW-0611">Plant defense</keyword>
<dbReference type="InterPro" id="IPR041118">
    <property type="entry name" value="Rx_N"/>
</dbReference>
<dbReference type="STRING" id="4565.A0A3B5YQ76"/>
<dbReference type="PANTHER" id="PTHR23155">
    <property type="entry name" value="DISEASE RESISTANCE PROTEIN RP"/>
    <property type="match status" value="1"/>
</dbReference>
<dbReference type="Proteomes" id="UP000019116">
    <property type="component" value="Chromosome 1B"/>
</dbReference>
<dbReference type="InterPro" id="IPR032675">
    <property type="entry name" value="LRR_dom_sf"/>
</dbReference>
<evidence type="ECO:0000313" key="11">
    <source>
        <dbReference type="Proteomes" id="UP000019116"/>
    </source>
</evidence>
<dbReference type="GO" id="GO:0051707">
    <property type="term" value="P:response to other organism"/>
    <property type="evidence" value="ECO:0007669"/>
    <property type="project" value="UniProtKB-ARBA"/>
</dbReference>
<feature type="domain" description="Disease resistance R13L4/SHOC-2-like LRR" evidence="9">
    <location>
        <begin position="1242"/>
        <end position="1350"/>
    </location>
</feature>
<keyword evidence="3" id="KW-0677">Repeat</keyword>
<keyword evidence="11" id="KW-1185">Reference proteome</keyword>
<dbReference type="InterPro" id="IPR002182">
    <property type="entry name" value="NB-ARC"/>
</dbReference>
<keyword evidence="2" id="KW-0433">Leucine-rich repeat</keyword>
<dbReference type="OrthoDB" id="687791at2759"/>
<dbReference type="PRINTS" id="PR00364">
    <property type="entry name" value="DISEASERSIST"/>
</dbReference>
<name>A0A3B5YQ76_WHEAT</name>
<protein>
    <recommendedName>
        <fullName evidence="12">NB-ARC domain-containing protein</fullName>
    </recommendedName>
</protein>
<evidence type="ECO:0000256" key="2">
    <source>
        <dbReference type="ARBA" id="ARBA00022614"/>
    </source>
</evidence>
<dbReference type="Gramene" id="TraesCS1B03G0017900.1">
    <property type="protein sequence ID" value="TraesCS1B03G0017900.1.CDS"/>
    <property type="gene ID" value="TraesCS1B03G0017900"/>
</dbReference>
<organism evidence="10">
    <name type="scientific">Triticum aestivum</name>
    <name type="common">Wheat</name>
    <dbReference type="NCBI Taxonomy" id="4565"/>
    <lineage>
        <taxon>Eukaryota</taxon>
        <taxon>Viridiplantae</taxon>
        <taxon>Streptophyta</taxon>
        <taxon>Embryophyta</taxon>
        <taxon>Tracheophyta</taxon>
        <taxon>Spermatophyta</taxon>
        <taxon>Magnoliopsida</taxon>
        <taxon>Liliopsida</taxon>
        <taxon>Poales</taxon>
        <taxon>Poaceae</taxon>
        <taxon>BOP clade</taxon>
        <taxon>Pooideae</taxon>
        <taxon>Triticodae</taxon>
        <taxon>Triticeae</taxon>
        <taxon>Triticinae</taxon>
        <taxon>Triticum</taxon>
    </lineage>
</organism>
<dbReference type="Pfam" id="PF23598">
    <property type="entry name" value="LRR_14"/>
    <property type="match status" value="1"/>
</dbReference>
<dbReference type="CDD" id="cd14798">
    <property type="entry name" value="RX-CC_like"/>
    <property type="match status" value="1"/>
</dbReference>
<dbReference type="EnsemblPlants" id="TraesCS1B02G009400.1">
    <property type="protein sequence ID" value="TraesCS1B02G009400.1"/>
    <property type="gene ID" value="TraesCS1B02G009400"/>
</dbReference>
<evidence type="ECO:0000259" key="8">
    <source>
        <dbReference type="Pfam" id="PF18052"/>
    </source>
</evidence>
<dbReference type="GO" id="GO:0043531">
    <property type="term" value="F:ADP binding"/>
    <property type="evidence" value="ECO:0007669"/>
    <property type="project" value="InterPro"/>
</dbReference>
<evidence type="ECO:0000256" key="6">
    <source>
        <dbReference type="ARBA" id="ARBA00023054"/>
    </source>
</evidence>
<accession>A0A3B5YQ76</accession>
<dbReference type="Gene3D" id="3.80.10.10">
    <property type="entry name" value="Ribonuclease Inhibitor"/>
    <property type="match status" value="1"/>
</dbReference>
<keyword evidence="4" id="KW-0547">Nucleotide-binding</keyword>
<evidence type="ECO:0000259" key="7">
    <source>
        <dbReference type="Pfam" id="PF00931"/>
    </source>
</evidence>
<dbReference type="Pfam" id="PF18052">
    <property type="entry name" value="Rx_N"/>
    <property type="match status" value="1"/>
</dbReference>
<dbReference type="Gene3D" id="3.40.50.300">
    <property type="entry name" value="P-loop containing nucleotide triphosphate hydrolases"/>
    <property type="match status" value="2"/>
</dbReference>
<evidence type="ECO:0000256" key="3">
    <source>
        <dbReference type="ARBA" id="ARBA00022737"/>
    </source>
</evidence>
<dbReference type="Pfam" id="PF00931">
    <property type="entry name" value="NB-ARC"/>
    <property type="match status" value="2"/>
</dbReference>
<dbReference type="PANTHER" id="PTHR23155:SF1135">
    <property type="entry name" value="OS08G0246300 PROTEIN"/>
    <property type="match status" value="1"/>
</dbReference>
<evidence type="ECO:0000259" key="9">
    <source>
        <dbReference type="Pfam" id="PF23598"/>
    </source>
</evidence>
<reference evidence="10" key="1">
    <citation type="submission" date="2018-08" db="EMBL/GenBank/DDBJ databases">
        <authorList>
            <person name="Rossello M."/>
        </authorList>
    </citation>
    <scope>NUCLEOTIDE SEQUENCE [LARGE SCALE GENOMIC DNA]</scope>
    <source>
        <strain evidence="10">cv. Chinese Spring</strain>
    </source>
</reference>
<dbReference type="InterPro" id="IPR027417">
    <property type="entry name" value="P-loop_NTPase"/>
</dbReference>
<feature type="domain" description="NB-ARC" evidence="7">
    <location>
        <begin position="181"/>
        <end position="313"/>
    </location>
</feature>
<reference evidence="10" key="2">
    <citation type="submission" date="2018-10" db="UniProtKB">
        <authorList>
            <consortium name="EnsemblPlants"/>
        </authorList>
    </citation>
    <scope>IDENTIFICATION</scope>
</reference>
<dbReference type="Gramene" id="TraesCS1B02G009400.1">
    <property type="protein sequence ID" value="TraesCS1B02G009400.1"/>
    <property type="gene ID" value="TraesCS1B02G009400"/>
</dbReference>